<sequence>MGKTVRGIGRGAGGLDLLTNRGSSLTLPTWRPALLSGALNACGARYEILLYDLTSTFLNAIRPNRQTPLGYSRDHRPDWCRW</sequence>
<proteinExistence type="predicted"/>
<comment type="caution">
    <text evidence="1">The sequence shown here is derived from an EMBL/GenBank/DDBJ whole genome shotgun (WGS) entry which is preliminary data.</text>
</comment>
<reference evidence="1" key="1">
    <citation type="submission" date="2020-10" db="EMBL/GenBank/DDBJ databases">
        <title>Connecting structure to function with the recovery of over 1000 high-quality activated sludge metagenome-assembled genomes encoding full-length rRNA genes using long-read sequencing.</title>
        <authorList>
            <person name="Singleton C.M."/>
            <person name="Petriglieri F."/>
            <person name="Kristensen J.M."/>
            <person name="Kirkegaard R.H."/>
            <person name="Michaelsen T.Y."/>
            <person name="Andersen M.H."/>
            <person name="Karst S.M."/>
            <person name="Dueholm M.S."/>
            <person name="Nielsen P.H."/>
            <person name="Albertsen M."/>
        </authorList>
    </citation>
    <scope>NUCLEOTIDE SEQUENCE</scope>
    <source>
        <strain evidence="1">EsbW_18-Q3-R4-48_MAXAC.044</strain>
    </source>
</reference>
<evidence type="ECO:0000313" key="2">
    <source>
        <dbReference type="Proteomes" id="UP000886602"/>
    </source>
</evidence>
<organism evidence="1 2">
    <name type="scientific">Candidatus Propionivibrio dominans</name>
    <dbReference type="NCBI Taxonomy" id="2954373"/>
    <lineage>
        <taxon>Bacteria</taxon>
        <taxon>Pseudomonadati</taxon>
        <taxon>Pseudomonadota</taxon>
        <taxon>Betaproteobacteria</taxon>
        <taxon>Rhodocyclales</taxon>
        <taxon>Rhodocyclaceae</taxon>
        <taxon>Propionivibrio</taxon>
    </lineage>
</organism>
<dbReference type="Proteomes" id="UP000886602">
    <property type="component" value="Unassembled WGS sequence"/>
</dbReference>
<name>A0A9D7FEH1_9RHOO</name>
<dbReference type="EMBL" id="JADJNC010000016">
    <property type="protein sequence ID" value="MBK7423600.1"/>
    <property type="molecule type" value="Genomic_DNA"/>
</dbReference>
<protein>
    <submittedName>
        <fullName evidence="1">Uncharacterized protein</fullName>
    </submittedName>
</protein>
<dbReference type="AlphaFoldDB" id="A0A9D7FEH1"/>
<accession>A0A9D7FEH1</accession>
<evidence type="ECO:0000313" key="1">
    <source>
        <dbReference type="EMBL" id="MBK7423600.1"/>
    </source>
</evidence>
<gene>
    <name evidence="1" type="ORF">IPJ48_11145</name>
</gene>